<sequence>MNWQRNMHSGKKNHRCYARINIVKDVIIDCTIASKLLFGGYSLLFRTSTLLFNMLIPDKHVRVRDPQANKMANVASSITLPRYGIAPDDDAFV</sequence>
<gene>
    <name evidence="1" type="ORF">CVLEPA_LOCUS13367</name>
</gene>
<keyword evidence="2" id="KW-1185">Reference proteome</keyword>
<name>A0ABP0FWE5_CLALP</name>
<dbReference type="EMBL" id="CAWYQH010000096">
    <property type="protein sequence ID" value="CAK8682724.1"/>
    <property type="molecule type" value="Genomic_DNA"/>
</dbReference>
<evidence type="ECO:0000313" key="1">
    <source>
        <dbReference type="EMBL" id="CAK8682724.1"/>
    </source>
</evidence>
<protein>
    <submittedName>
        <fullName evidence="1">Uncharacterized protein</fullName>
    </submittedName>
</protein>
<reference evidence="1 2" key="1">
    <citation type="submission" date="2024-02" db="EMBL/GenBank/DDBJ databases">
        <authorList>
            <person name="Daric V."/>
            <person name="Darras S."/>
        </authorList>
    </citation>
    <scope>NUCLEOTIDE SEQUENCE [LARGE SCALE GENOMIC DNA]</scope>
</reference>
<proteinExistence type="predicted"/>
<evidence type="ECO:0000313" key="2">
    <source>
        <dbReference type="Proteomes" id="UP001642483"/>
    </source>
</evidence>
<organism evidence="1 2">
    <name type="scientific">Clavelina lepadiformis</name>
    <name type="common">Light-bulb sea squirt</name>
    <name type="synonym">Ascidia lepadiformis</name>
    <dbReference type="NCBI Taxonomy" id="159417"/>
    <lineage>
        <taxon>Eukaryota</taxon>
        <taxon>Metazoa</taxon>
        <taxon>Chordata</taxon>
        <taxon>Tunicata</taxon>
        <taxon>Ascidiacea</taxon>
        <taxon>Aplousobranchia</taxon>
        <taxon>Clavelinidae</taxon>
        <taxon>Clavelina</taxon>
    </lineage>
</organism>
<accession>A0ABP0FWE5</accession>
<comment type="caution">
    <text evidence="1">The sequence shown here is derived from an EMBL/GenBank/DDBJ whole genome shotgun (WGS) entry which is preliminary data.</text>
</comment>
<dbReference type="Proteomes" id="UP001642483">
    <property type="component" value="Unassembled WGS sequence"/>
</dbReference>